<organism evidence="1 2">
    <name type="scientific">Chitinophaga niabensis</name>
    <dbReference type="NCBI Taxonomy" id="536979"/>
    <lineage>
        <taxon>Bacteria</taxon>
        <taxon>Pseudomonadati</taxon>
        <taxon>Bacteroidota</taxon>
        <taxon>Chitinophagia</taxon>
        <taxon>Chitinophagales</taxon>
        <taxon>Chitinophagaceae</taxon>
        <taxon>Chitinophaga</taxon>
    </lineage>
</organism>
<accession>A0A1N6E4M7</accession>
<evidence type="ECO:0000313" key="2">
    <source>
        <dbReference type="Proteomes" id="UP000185003"/>
    </source>
</evidence>
<dbReference type="Proteomes" id="UP000185003">
    <property type="component" value="Unassembled WGS sequence"/>
</dbReference>
<sequence>MGQEQQHITDYTGLVVIHGDLFQFDKSGDFIFEYGNPANKQDIKALDVGIFYINGIYDHVNKKLLPPDAKNAYGSFKTFVVPKLYSEEWKNVDEDTRITFNSISIKHQLGYYLVGKALSDRLNGVLPSLEYDGLKYIVDAEKCELIQTDDLSKTISLGPEAFSKPSVVYYDTHSKMQIHADQVFSDYSEHTVQLKFPPLNEFDIVGYGKKYGLSPTVLVCTVPLEPDPTRIEKMQLSREEALKIERAVRDSWVIKQVKVNKRKKKPGKQRKGGG</sequence>
<dbReference type="OrthoDB" id="771660at2"/>
<gene>
    <name evidence="1" type="ORF">SAMN04488055_1300</name>
</gene>
<keyword evidence="2" id="KW-1185">Reference proteome</keyword>
<dbReference type="AlphaFoldDB" id="A0A1N6E4M7"/>
<proteinExistence type="predicted"/>
<reference evidence="1 2" key="1">
    <citation type="submission" date="2016-11" db="EMBL/GenBank/DDBJ databases">
        <authorList>
            <person name="Jaros S."/>
            <person name="Januszkiewicz K."/>
            <person name="Wedrychowicz H."/>
        </authorList>
    </citation>
    <scope>NUCLEOTIDE SEQUENCE [LARGE SCALE GENOMIC DNA]</scope>
    <source>
        <strain evidence="1 2">DSM 24787</strain>
    </source>
</reference>
<dbReference type="EMBL" id="FSRA01000001">
    <property type="protein sequence ID" value="SIN77982.1"/>
    <property type="molecule type" value="Genomic_DNA"/>
</dbReference>
<protein>
    <submittedName>
        <fullName evidence="1">Uncharacterized protein</fullName>
    </submittedName>
</protein>
<evidence type="ECO:0000313" key="1">
    <source>
        <dbReference type="EMBL" id="SIN77982.1"/>
    </source>
</evidence>
<name>A0A1N6E4M7_9BACT</name>
<dbReference type="STRING" id="536979.SAMN04488055_1300"/>
<dbReference type="RefSeq" id="WP_074238454.1">
    <property type="nucleotide sequence ID" value="NZ_FSRA01000001.1"/>
</dbReference>